<sequence length="345" mass="36668">MVMTGPQRELHPRHGTHEPTVGSPARSPGSIRRTTSIDMLRPDGLDGPLVLAGRGRDLLTAADGTARLVAKASCRAVVDYTGGWALRELTTEPARPQLAALIGGSASAGFRGRLNESDPSLAARYNLLHLLLDELPVVTLVSGHAVNAGRDGRVASPGRPTFRENQCAGFATGGTIMVELRRDGKTPVVTGPEAPRLSVVRDPLAWHGTEPLPPGAMRRVRRTDVRPGLRAIVDGLFRDSYVLPDGTETVIHEYTLSAEVDTSAGSVVSCEATPRVLPWTECPVAAASATRLVGQPLADLRRRVRETFGGTDTCTHLNDMLRGLADVPALLSTLAADGPAEADQW</sequence>
<dbReference type="Proteomes" id="UP000653411">
    <property type="component" value="Unassembled WGS sequence"/>
</dbReference>
<feature type="compositionally biased region" description="Basic and acidic residues" evidence="1">
    <location>
        <begin position="8"/>
        <end position="17"/>
    </location>
</feature>
<reference evidence="2" key="1">
    <citation type="journal article" date="2014" name="Int. J. Syst. Evol. Microbiol.">
        <title>Complete genome sequence of Corynebacterium casei LMG S-19264T (=DSM 44701T), isolated from a smear-ripened cheese.</title>
        <authorList>
            <consortium name="US DOE Joint Genome Institute (JGI-PGF)"/>
            <person name="Walter F."/>
            <person name="Albersmeier A."/>
            <person name="Kalinowski J."/>
            <person name="Ruckert C."/>
        </authorList>
    </citation>
    <scope>NUCLEOTIDE SEQUENCE</scope>
    <source>
        <strain evidence="2">CGMCC 4.7110</strain>
    </source>
</reference>
<keyword evidence="3" id="KW-1185">Reference proteome</keyword>
<name>A0A918CXL7_9ACTN</name>
<organism evidence="2 3">
    <name type="scientific">Streptomyces fuscichromogenes</name>
    <dbReference type="NCBI Taxonomy" id="1324013"/>
    <lineage>
        <taxon>Bacteria</taxon>
        <taxon>Bacillati</taxon>
        <taxon>Actinomycetota</taxon>
        <taxon>Actinomycetes</taxon>
        <taxon>Kitasatosporales</taxon>
        <taxon>Streptomycetaceae</taxon>
        <taxon>Streptomyces</taxon>
    </lineage>
</organism>
<accession>A0A918CXL7</accession>
<reference evidence="2" key="2">
    <citation type="submission" date="2020-09" db="EMBL/GenBank/DDBJ databases">
        <authorList>
            <person name="Sun Q."/>
            <person name="Zhou Y."/>
        </authorList>
    </citation>
    <scope>NUCLEOTIDE SEQUENCE</scope>
    <source>
        <strain evidence="2">CGMCC 4.7110</strain>
    </source>
</reference>
<evidence type="ECO:0000256" key="1">
    <source>
        <dbReference type="SAM" id="MobiDB-lite"/>
    </source>
</evidence>
<evidence type="ECO:0008006" key="4">
    <source>
        <dbReference type="Google" id="ProtNLM"/>
    </source>
</evidence>
<dbReference type="AlphaFoldDB" id="A0A918CXL7"/>
<feature type="region of interest" description="Disordered" evidence="1">
    <location>
        <begin position="1"/>
        <end position="38"/>
    </location>
</feature>
<protein>
    <recommendedName>
        <fullName evidence="4">DUF2889 domain-containing protein</fullName>
    </recommendedName>
</protein>
<evidence type="ECO:0000313" key="3">
    <source>
        <dbReference type="Proteomes" id="UP000653411"/>
    </source>
</evidence>
<dbReference type="Pfam" id="PF11136">
    <property type="entry name" value="DUF2889"/>
    <property type="match status" value="1"/>
</dbReference>
<proteinExistence type="predicted"/>
<gene>
    <name evidence="2" type="ORF">GCM10011578_094780</name>
</gene>
<comment type="caution">
    <text evidence="2">The sequence shown here is derived from an EMBL/GenBank/DDBJ whole genome shotgun (WGS) entry which is preliminary data.</text>
</comment>
<dbReference type="EMBL" id="BMML01000041">
    <property type="protein sequence ID" value="GGN44121.1"/>
    <property type="molecule type" value="Genomic_DNA"/>
</dbReference>
<dbReference type="InterPro" id="IPR021312">
    <property type="entry name" value="DUF2889"/>
</dbReference>
<evidence type="ECO:0000313" key="2">
    <source>
        <dbReference type="EMBL" id="GGN44121.1"/>
    </source>
</evidence>